<accession>A0A328AD73</accession>
<keyword evidence="2" id="KW-0732">Signal</keyword>
<dbReference type="Pfam" id="PF07996">
    <property type="entry name" value="T4SS"/>
    <property type="match status" value="1"/>
</dbReference>
<evidence type="ECO:0000313" key="4">
    <source>
        <dbReference type="Proteomes" id="UP000249725"/>
    </source>
</evidence>
<dbReference type="InterPro" id="IPR014158">
    <property type="entry name" value="T4SS_VirB5"/>
</dbReference>
<evidence type="ECO:0000256" key="1">
    <source>
        <dbReference type="SAM" id="Coils"/>
    </source>
</evidence>
<dbReference type="CDD" id="cd14262">
    <property type="entry name" value="VirB5_like"/>
    <property type="match status" value="1"/>
</dbReference>
<feature type="chain" id="PRO_5016348504" evidence="2">
    <location>
        <begin position="23"/>
        <end position="234"/>
    </location>
</feature>
<organism evidence="3 4">
    <name type="scientific">Phenylobacterium deserti</name>
    <dbReference type="NCBI Taxonomy" id="1914756"/>
    <lineage>
        <taxon>Bacteria</taxon>
        <taxon>Pseudomonadati</taxon>
        <taxon>Pseudomonadota</taxon>
        <taxon>Alphaproteobacteria</taxon>
        <taxon>Caulobacterales</taxon>
        <taxon>Caulobacteraceae</taxon>
        <taxon>Phenylobacterium</taxon>
    </lineage>
</organism>
<evidence type="ECO:0000313" key="3">
    <source>
        <dbReference type="EMBL" id="RAK52773.1"/>
    </source>
</evidence>
<reference evidence="4" key="1">
    <citation type="submission" date="2018-05" db="EMBL/GenBank/DDBJ databases">
        <authorList>
            <person name="Li X."/>
        </authorList>
    </citation>
    <scope>NUCLEOTIDE SEQUENCE [LARGE SCALE GENOMIC DNA]</scope>
    <source>
        <strain evidence="4">YIM 73061</strain>
    </source>
</reference>
<name>A0A328AD73_9CAUL</name>
<protein>
    <submittedName>
        <fullName evidence="3">Type IV secretion system protein</fullName>
    </submittedName>
</protein>
<dbReference type="Gene3D" id="1.20.58.430">
    <property type="entry name" value="Type IV secretion system, VirB5-domain"/>
    <property type="match status" value="1"/>
</dbReference>
<feature type="coiled-coil region" evidence="1">
    <location>
        <begin position="32"/>
        <end position="59"/>
    </location>
</feature>
<proteinExistence type="predicted"/>
<gene>
    <name evidence="3" type="ORF">DJ018_11335</name>
</gene>
<dbReference type="EMBL" id="QFYR01000002">
    <property type="protein sequence ID" value="RAK52773.1"/>
    <property type="molecule type" value="Genomic_DNA"/>
</dbReference>
<dbReference type="InterPro" id="IPR023220">
    <property type="entry name" value="T4SS_VirB5-domain"/>
</dbReference>
<evidence type="ECO:0000256" key="2">
    <source>
        <dbReference type="SAM" id="SignalP"/>
    </source>
</evidence>
<feature type="signal peptide" evidence="2">
    <location>
        <begin position="1"/>
        <end position="22"/>
    </location>
</feature>
<dbReference type="SUPFAM" id="SSF101082">
    <property type="entry name" value="Typo IV secretion system protein TraC"/>
    <property type="match status" value="1"/>
</dbReference>
<comment type="caution">
    <text evidence="3">The sequence shown here is derived from an EMBL/GenBank/DDBJ whole genome shotgun (WGS) entry which is preliminary data.</text>
</comment>
<dbReference type="Proteomes" id="UP000249725">
    <property type="component" value="Unassembled WGS sequence"/>
</dbReference>
<keyword evidence="1" id="KW-0175">Coiled coil</keyword>
<sequence>MRRLRPHLCLALALAAAQPAAAQVVVHDPTSYASLLRQAQTAAEQLQTLRGQLEEARRLSDRLNNPAGLADLAPVLAAPGLRGALPELEAVRRAADGDLAALGALAPRATALREAARLYRPAPEDEPGQALARTGDRAARDQALAEAAAEAGDRRRPGLQQLAGAIGTAPTARGVLELQARLAAEQALTANDQLRLQALAMSQAAEQRLADQRLRERAAAAAAARRALFQGALP</sequence>
<keyword evidence="4" id="KW-1185">Reference proteome</keyword>
<dbReference type="RefSeq" id="WP_111515058.1">
    <property type="nucleotide sequence ID" value="NZ_QFYR01000002.1"/>
</dbReference>
<dbReference type="AlphaFoldDB" id="A0A328AD73"/>